<dbReference type="GO" id="GO:0005634">
    <property type="term" value="C:nucleus"/>
    <property type="evidence" value="ECO:0007669"/>
    <property type="project" value="UniProtKB-SubCell"/>
</dbReference>
<dbReference type="PRINTS" id="PR02011">
    <property type="entry name" value="RCMTNCL1"/>
</dbReference>
<dbReference type="InterPro" id="IPR018314">
    <property type="entry name" value="RsmB/NOL1/NOP2-like_CS"/>
</dbReference>
<dbReference type="Pfam" id="PF01189">
    <property type="entry name" value="Methyltr_RsmB-F"/>
    <property type="match status" value="1"/>
</dbReference>
<dbReference type="PANTHER" id="PTHR22808:SF1">
    <property type="entry name" value="RNA CYTOSINE-C(5)-METHYLTRANSFERASE NSUN2-RELATED"/>
    <property type="match status" value="1"/>
</dbReference>
<dbReference type="STRING" id="1257118.L8GEY8"/>
<dbReference type="InterPro" id="IPR023270">
    <property type="entry name" value="RCMT_NCL1"/>
</dbReference>
<feature type="compositionally biased region" description="Basic and acidic residues" evidence="11">
    <location>
        <begin position="505"/>
        <end position="530"/>
    </location>
</feature>
<reference evidence="13 14" key="1">
    <citation type="journal article" date="2013" name="Genome Biol.">
        <title>Genome of Acanthamoeba castellanii highlights extensive lateral gene transfer and early evolution of tyrosine kinase signaling.</title>
        <authorList>
            <person name="Clarke M."/>
            <person name="Lohan A.J."/>
            <person name="Liu B."/>
            <person name="Lagkouvardos I."/>
            <person name="Roy S."/>
            <person name="Zafar N."/>
            <person name="Bertelli C."/>
            <person name="Schilde C."/>
            <person name="Kianianmomeni A."/>
            <person name="Burglin T.R."/>
            <person name="Frech C."/>
            <person name="Turcotte B."/>
            <person name="Kopec K.O."/>
            <person name="Synnott J.M."/>
            <person name="Choo C."/>
            <person name="Paponov I."/>
            <person name="Finkler A."/>
            <person name="Soon Heng Tan C."/>
            <person name="Hutchins A.P."/>
            <person name="Weinmeier T."/>
            <person name="Rattei T."/>
            <person name="Chu J.S."/>
            <person name="Gimenez G."/>
            <person name="Irimia M."/>
            <person name="Rigden D.J."/>
            <person name="Fitzpatrick D.A."/>
            <person name="Lorenzo-Morales J."/>
            <person name="Bateman A."/>
            <person name="Chiu C.H."/>
            <person name="Tang P."/>
            <person name="Hegemann P."/>
            <person name="Fromm H."/>
            <person name="Raoult D."/>
            <person name="Greub G."/>
            <person name="Miranda-Saavedra D."/>
            <person name="Chen N."/>
            <person name="Nash P."/>
            <person name="Ginger M.L."/>
            <person name="Horn M."/>
            <person name="Schaap P."/>
            <person name="Caler L."/>
            <person name="Loftus B."/>
        </authorList>
    </citation>
    <scope>NUCLEOTIDE SEQUENCE [LARGE SCALE GENOMIC DNA]</scope>
    <source>
        <strain evidence="13 14">Neff</strain>
    </source>
</reference>
<dbReference type="GO" id="GO:0030488">
    <property type="term" value="P:tRNA methylation"/>
    <property type="evidence" value="ECO:0007669"/>
    <property type="project" value="UniProtKB-ARBA"/>
</dbReference>
<evidence type="ECO:0000259" key="12">
    <source>
        <dbReference type="PROSITE" id="PS51686"/>
    </source>
</evidence>
<dbReference type="OrthoDB" id="6093671at2759"/>
<keyword evidence="6 10" id="KW-0949">S-adenosyl-L-methionine</keyword>
<evidence type="ECO:0000256" key="5">
    <source>
        <dbReference type="ARBA" id="ARBA00022679"/>
    </source>
</evidence>
<evidence type="ECO:0000256" key="8">
    <source>
        <dbReference type="ARBA" id="ARBA00022884"/>
    </source>
</evidence>
<comment type="subcellular location">
    <subcellularLocation>
        <location evidence="1">Nucleus</location>
    </subcellularLocation>
</comment>
<comment type="similarity">
    <text evidence="2 10">Belongs to the class I-like SAM-binding methyltransferase superfamily. RsmB/NOP family.</text>
</comment>
<evidence type="ECO:0000256" key="6">
    <source>
        <dbReference type="ARBA" id="ARBA00022691"/>
    </source>
</evidence>
<dbReference type="InterPro" id="IPR029063">
    <property type="entry name" value="SAM-dependent_MTases_sf"/>
</dbReference>
<keyword evidence="5 10" id="KW-0808">Transferase</keyword>
<keyword evidence="4 10" id="KW-0489">Methyltransferase</keyword>
<dbReference type="GeneID" id="14911723"/>
<evidence type="ECO:0000256" key="3">
    <source>
        <dbReference type="ARBA" id="ARBA00022555"/>
    </source>
</evidence>
<dbReference type="KEGG" id="acan:ACA1_189790"/>
<evidence type="ECO:0000256" key="11">
    <source>
        <dbReference type="SAM" id="MobiDB-lite"/>
    </source>
</evidence>
<dbReference type="AlphaFoldDB" id="L8GEY8"/>
<dbReference type="InterPro" id="IPR001678">
    <property type="entry name" value="MeTrfase_RsmB-F_NOP2_dom"/>
</dbReference>
<evidence type="ECO:0000256" key="7">
    <source>
        <dbReference type="ARBA" id="ARBA00022694"/>
    </source>
</evidence>
<feature type="compositionally biased region" description="Low complexity" evidence="11">
    <location>
        <begin position="487"/>
        <end position="502"/>
    </location>
</feature>
<evidence type="ECO:0000256" key="4">
    <source>
        <dbReference type="ARBA" id="ARBA00022603"/>
    </source>
</evidence>
<feature type="binding site" evidence="10">
    <location>
        <position position="298"/>
    </location>
    <ligand>
        <name>S-adenosyl-L-methionine</name>
        <dbReference type="ChEBI" id="CHEBI:59789"/>
    </ligand>
</feature>
<dbReference type="VEuPathDB" id="AmoebaDB:ACA1_189790"/>
<feature type="binding site" evidence="10">
    <location>
        <position position="243"/>
    </location>
    <ligand>
        <name>S-adenosyl-L-methionine</name>
        <dbReference type="ChEBI" id="CHEBI:59789"/>
    </ligand>
</feature>
<evidence type="ECO:0000256" key="2">
    <source>
        <dbReference type="ARBA" id="ARBA00007494"/>
    </source>
</evidence>
<evidence type="ECO:0000313" key="13">
    <source>
        <dbReference type="EMBL" id="ELR11303.1"/>
    </source>
</evidence>
<organism evidence="13 14">
    <name type="scientific">Acanthamoeba castellanii (strain ATCC 30010 / Neff)</name>
    <dbReference type="NCBI Taxonomy" id="1257118"/>
    <lineage>
        <taxon>Eukaryota</taxon>
        <taxon>Amoebozoa</taxon>
        <taxon>Discosea</taxon>
        <taxon>Longamoebia</taxon>
        <taxon>Centramoebida</taxon>
        <taxon>Acanthamoebidae</taxon>
        <taxon>Acanthamoeba</taxon>
    </lineage>
</organism>
<dbReference type="RefSeq" id="XP_004333316.1">
    <property type="nucleotide sequence ID" value="XM_004333268.1"/>
</dbReference>
<dbReference type="Gene3D" id="3.40.50.150">
    <property type="entry name" value="Vaccinia Virus protein VP39"/>
    <property type="match status" value="1"/>
</dbReference>
<sequence>MGKGRHTIKVNKRGRKGQGGRHNKKRKTDEAGWDIEEGKGKRGNWAPSERKNDLFVEYYRNTFGFSDAEWTEFSESLTRDLPTTFRITAHSYFAAALREKLTTYFQPKLHNVDVGSELLPNIMQFEPLSWYPNGNGWYVRTPRRALKKVDALTQFNQFLVNETEVGHTSRQEAVSMIPPIFLKVENHHKVLDMCAAPGSKTTQLIEYLHQGLEHGQIPCTIPYRLYRFECYSELRPGMVVANDVDEQRCYMLVHQVKRIGSPCVMMANYAAQLFPAIRPKLDDGSRSEVTFFDRILADVPCSGDGTLRKNFDLWGKWHPGLGTALHMLQLRIATRAARLLKIGGRMVYSTCSFNPVEDEAVVAELIRRGQGALEVVDMSDELPGLKRSPGITSWKVYDLVHKDRDTKEKEYKWYTAHSELPERRQGSIPATCFPPTADEVEALHLERCVRVFPHQQDTGGFFITVGEMPPVPDEEEVFKKKHKRKAANATGAAAATTTTEEAANAEEKGKEKEAETKADDAAGMELEKQEKRGRRGGRRRR</sequence>
<feature type="compositionally biased region" description="Basic residues" evidence="11">
    <location>
        <begin position="531"/>
        <end position="541"/>
    </location>
</feature>
<proteinExistence type="inferred from homology"/>
<evidence type="ECO:0000256" key="1">
    <source>
        <dbReference type="ARBA" id="ARBA00004123"/>
    </source>
</evidence>
<evidence type="ECO:0000256" key="10">
    <source>
        <dbReference type="PROSITE-ProRule" id="PRU01023"/>
    </source>
</evidence>
<dbReference type="GO" id="GO:0000049">
    <property type="term" value="F:tRNA binding"/>
    <property type="evidence" value="ECO:0007669"/>
    <property type="project" value="UniProtKB-KW"/>
</dbReference>
<comment type="caution">
    <text evidence="10">Lacks conserved residue(s) required for the propagation of feature annotation.</text>
</comment>
<keyword evidence="8 10" id="KW-0694">RNA-binding</keyword>
<feature type="compositionally biased region" description="Basic residues" evidence="11">
    <location>
        <begin position="1"/>
        <end position="26"/>
    </location>
</feature>
<protein>
    <submittedName>
        <fullName evidence="13">NOL1/NOP2/sun domain containing protein</fullName>
    </submittedName>
</protein>
<dbReference type="GO" id="GO:0016428">
    <property type="term" value="F:tRNA (cytidine-5-)-methyltransferase activity"/>
    <property type="evidence" value="ECO:0007669"/>
    <property type="project" value="InterPro"/>
</dbReference>
<gene>
    <name evidence="13" type="ORF">ACA1_189790</name>
</gene>
<accession>L8GEY8</accession>
<keyword evidence="3" id="KW-0820">tRNA-binding</keyword>
<feature type="binding site" evidence="10">
    <location>
        <begin position="194"/>
        <end position="200"/>
    </location>
    <ligand>
        <name>S-adenosyl-L-methionine</name>
        <dbReference type="ChEBI" id="CHEBI:59789"/>
    </ligand>
</feature>
<dbReference type="InterPro" id="IPR049560">
    <property type="entry name" value="MeTrfase_RsmB-F_NOP2_cat"/>
</dbReference>
<feature type="domain" description="SAM-dependent MTase RsmB/NOP-type" evidence="12">
    <location>
        <begin position="90"/>
        <end position="469"/>
    </location>
</feature>
<feature type="region of interest" description="Disordered" evidence="11">
    <location>
        <begin position="474"/>
        <end position="541"/>
    </location>
</feature>
<dbReference type="PRINTS" id="PR02008">
    <property type="entry name" value="RCMTFAMILY"/>
</dbReference>
<dbReference type="EMBL" id="KB008154">
    <property type="protein sequence ID" value="ELR11303.1"/>
    <property type="molecule type" value="Genomic_DNA"/>
</dbReference>
<evidence type="ECO:0000256" key="9">
    <source>
        <dbReference type="ARBA" id="ARBA00023242"/>
    </source>
</evidence>
<dbReference type="InterPro" id="IPR023267">
    <property type="entry name" value="RCMT"/>
</dbReference>
<dbReference type="SUPFAM" id="SSF53335">
    <property type="entry name" value="S-adenosyl-L-methionine-dependent methyltransferases"/>
    <property type="match status" value="1"/>
</dbReference>
<keyword evidence="7" id="KW-0819">tRNA processing</keyword>
<dbReference type="PROSITE" id="PS51686">
    <property type="entry name" value="SAM_MT_RSMB_NOP"/>
    <property type="match status" value="1"/>
</dbReference>
<keyword evidence="9" id="KW-0539">Nucleus</keyword>
<name>L8GEY8_ACACF</name>
<dbReference type="PROSITE" id="PS01153">
    <property type="entry name" value="NOL1_NOP2_SUN"/>
    <property type="match status" value="1"/>
</dbReference>
<feature type="region of interest" description="Disordered" evidence="11">
    <location>
        <begin position="1"/>
        <end position="46"/>
    </location>
</feature>
<feature type="active site" description="Nucleophile" evidence="10">
    <location>
        <position position="351"/>
    </location>
</feature>
<keyword evidence="14" id="KW-1185">Reference proteome</keyword>
<dbReference type="Proteomes" id="UP000011083">
    <property type="component" value="Unassembled WGS sequence"/>
</dbReference>
<evidence type="ECO:0000313" key="14">
    <source>
        <dbReference type="Proteomes" id="UP000011083"/>
    </source>
</evidence>
<dbReference type="PANTHER" id="PTHR22808">
    <property type="entry name" value="NCL1 YEAST -RELATED NOL1/NOP2/FMU SUN DOMAIN-CONTAINING"/>
    <property type="match status" value="1"/>
</dbReference>
<dbReference type="OMA" id="NHQAQKF"/>